<reference evidence="5 6" key="1">
    <citation type="journal article" date="2019" name="Int. J. Syst. Evol. Microbiol.">
        <title>The Global Catalogue of Microorganisms (GCM) 10K type strain sequencing project: providing services to taxonomists for standard genome sequencing and annotation.</title>
        <authorList>
            <consortium name="The Broad Institute Genomics Platform"/>
            <consortium name="The Broad Institute Genome Sequencing Center for Infectious Disease"/>
            <person name="Wu L."/>
            <person name="Ma J."/>
        </authorList>
    </citation>
    <scope>NUCLEOTIDE SEQUENCE [LARGE SCALE GENOMIC DNA]</scope>
    <source>
        <strain evidence="5 6">JCM 9933</strain>
    </source>
</reference>
<evidence type="ECO:0000256" key="2">
    <source>
        <dbReference type="PROSITE-ProRule" id="PRU00703"/>
    </source>
</evidence>
<name>A0ABN1FPS6_9PROT</name>
<comment type="caution">
    <text evidence="5">The sequence shown here is derived from an EMBL/GenBank/DDBJ whole genome shotgun (WGS) entry which is preliminary data.</text>
</comment>
<evidence type="ECO:0000313" key="6">
    <source>
        <dbReference type="Proteomes" id="UP001501588"/>
    </source>
</evidence>
<evidence type="ECO:0000256" key="1">
    <source>
        <dbReference type="ARBA" id="ARBA00023122"/>
    </source>
</evidence>
<feature type="domain" description="CBS" evidence="4">
    <location>
        <begin position="19"/>
        <end position="77"/>
    </location>
</feature>
<gene>
    <name evidence="5" type="ORF">GCM10009416_37030</name>
</gene>
<feature type="domain" description="BON" evidence="3">
    <location>
        <begin position="174"/>
        <end position="242"/>
    </location>
</feature>
<dbReference type="CDD" id="cd04586">
    <property type="entry name" value="CBS_pair_BON_assoc"/>
    <property type="match status" value="1"/>
</dbReference>
<organism evidence="5 6">
    <name type="scientific">Craurococcus roseus</name>
    <dbReference type="NCBI Taxonomy" id="77585"/>
    <lineage>
        <taxon>Bacteria</taxon>
        <taxon>Pseudomonadati</taxon>
        <taxon>Pseudomonadota</taxon>
        <taxon>Alphaproteobacteria</taxon>
        <taxon>Acetobacterales</taxon>
        <taxon>Acetobacteraceae</taxon>
        <taxon>Craurococcus</taxon>
    </lineage>
</organism>
<dbReference type="InterPro" id="IPR000644">
    <property type="entry name" value="CBS_dom"/>
</dbReference>
<dbReference type="InterPro" id="IPR017080">
    <property type="entry name" value="UCP036990_CBS_BON"/>
</dbReference>
<evidence type="ECO:0000259" key="3">
    <source>
        <dbReference type="PROSITE" id="PS50914"/>
    </source>
</evidence>
<dbReference type="PANTHER" id="PTHR43080:SF26">
    <property type="entry name" value="REGULATORY PROTEIN"/>
    <property type="match status" value="1"/>
</dbReference>
<dbReference type="PROSITE" id="PS51371">
    <property type="entry name" value="CBS"/>
    <property type="match status" value="2"/>
</dbReference>
<dbReference type="SUPFAM" id="SSF54631">
    <property type="entry name" value="CBS-domain pair"/>
    <property type="match status" value="1"/>
</dbReference>
<dbReference type="PIRSF" id="PIRSF036990">
    <property type="entry name" value="UCP036990_CBS_BON"/>
    <property type="match status" value="1"/>
</dbReference>
<dbReference type="Proteomes" id="UP001501588">
    <property type="component" value="Unassembled WGS sequence"/>
</dbReference>
<dbReference type="Gene3D" id="3.10.580.10">
    <property type="entry name" value="CBS-domain"/>
    <property type="match status" value="1"/>
</dbReference>
<keyword evidence="6" id="KW-1185">Reference proteome</keyword>
<accession>A0ABN1FPS6</accession>
<sequence length="250" mass="27117">MTEEAADMGPGSLRARDVMTTGVVTVPPDTPAPALARLLADRGISSAPVTDAEGRLLGIVTEADLLRRLAGAEEKPAGWLRGFFSNPDREAARYARTHGAAARDIMTAKDLATVDEDTTAERCARLMEERRVKRLPVLRDGRLAGVVSRADLLRAVMEPPAKLGAADAEAAAARDARIRAALRKEMRAQPWTGGQYAFADVQDGVVALHGFARSDEVRRGLRVLAERIEGVERVEDRMVDAPVLWPSQYI</sequence>
<dbReference type="Pfam" id="PF04972">
    <property type="entry name" value="BON"/>
    <property type="match status" value="1"/>
</dbReference>
<evidence type="ECO:0000313" key="5">
    <source>
        <dbReference type="EMBL" id="GAA0595287.1"/>
    </source>
</evidence>
<dbReference type="RefSeq" id="WP_343896872.1">
    <property type="nucleotide sequence ID" value="NZ_BAAAFZ010000060.1"/>
</dbReference>
<evidence type="ECO:0000259" key="4">
    <source>
        <dbReference type="PROSITE" id="PS51371"/>
    </source>
</evidence>
<dbReference type="EMBL" id="BAAAFZ010000060">
    <property type="protein sequence ID" value="GAA0595287.1"/>
    <property type="molecule type" value="Genomic_DNA"/>
</dbReference>
<dbReference type="InterPro" id="IPR046342">
    <property type="entry name" value="CBS_dom_sf"/>
</dbReference>
<keyword evidence="1 2" id="KW-0129">CBS domain</keyword>
<dbReference type="InterPro" id="IPR007055">
    <property type="entry name" value="BON_dom"/>
</dbReference>
<proteinExistence type="predicted"/>
<dbReference type="PANTHER" id="PTHR43080">
    <property type="entry name" value="CBS DOMAIN-CONTAINING PROTEIN CBSX3, MITOCHONDRIAL"/>
    <property type="match status" value="1"/>
</dbReference>
<dbReference type="Pfam" id="PF00571">
    <property type="entry name" value="CBS"/>
    <property type="match status" value="2"/>
</dbReference>
<feature type="domain" description="CBS" evidence="4">
    <location>
        <begin position="106"/>
        <end position="163"/>
    </location>
</feature>
<protein>
    <submittedName>
        <fullName evidence="5">CBS domain-containing protein</fullName>
    </submittedName>
</protein>
<dbReference type="InterPro" id="IPR051257">
    <property type="entry name" value="Diverse_CBS-Domain"/>
</dbReference>
<dbReference type="PROSITE" id="PS50914">
    <property type="entry name" value="BON"/>
    <property type="match status" value="1"/>
</dbReference>
<dbReference type="SMART" id="SM00116">
    <property type="entry name" value="CBS"/>
    <property type="match status" value="2"/>
</dbReference>